<dbReference type="SUPFAM" id="SSF55785">
    <property type="entry name" value="PYP-like sensor domain (PAS domain)"/>
    <property type="match status" value="1"/>
</dbReference>
<sequence length="726" mass="82557">MADTRVQIEHKRVEEELHEKTVILHNIYGNSPFLIGVIEVAKQVVLAIDVNNAAVRCFALECCNQPEPLLGMATDANAFWAAQCNHCLKEGLPVSFEYEHAVAGSKRPLSVVIASIGSADRDHPRFTFIAEDIAKRKRWKDEIFRSQARLSDILANISDGFLSVNYQWQITYANQRAALNSPYEQDELLGRNLWEVFPELINTRLETDYRKTMTQRVFRHTEVSWGPPNTWFDVRVFPNPEGISIYWADISERKMAEENLLRINEQLECRVAERTGELARMVSSLLEEVDERKKTEQQLLHLNRLYAVMSETTQTIVHTTHRDSLFQEICRIAIEHGGFKLAWIGLLDENGIIGPQAWSGFDQGFLDLIPVFSQEQPIEMPATCSAIRNEVLWICDDIAKEALQPWRNESAKRGFGSAAALPLKLNGNVIGAFTLYAEEPGYFNRQLICLLQQMAVNISFALENVDLACRRLETEHKLAQESDERLKTMEKLHQRERMLMEQNRHAAMGEMIGNIAHQWRQPLNSLALLLQRLPLFHTAGKLDTIFLEDNVNTGMSIVNHMSQTIDDFRNFFKPEKCRTTFKLAEVVAKTRSLVEASFNDLGITLEIRAEDDPLVNGYLNEYSQILLNILINARDAFLQRNDIAQPRIIIRLGMNGSRTVVTITDNAGGIPDDFLPKIFDPYFTTKGPDKGTGIGLHMAKTIIENNMKGMLTARNTGEGAEFRIEV</sequence>
<keyword evidence="11" id="KW-1185">Reference proteome</keyword>
<comment type="catalytic activity">
    <reaction evidence="1">
        <text>ATP + protein L-histidine = ADP + protein N-phospho-L-histidine.</text>
        <dbReference type="EC" id="2.7.13.3"/>
    </reaction>
</comment>
<evidence type="ECO:0000256" key="1">
    <source>
        <dbReference type="ARBA" id="ARBA00000085"/>
    </source>
</evidence>
<dbReference type="InterPro" id="IPR003594">
    <property type="entry name" value="HATPase_dom"/>
</dbReference>
<evidence type="ECO:0000256" key="3">
    <source>
        <dbReference type="ARBA" id="ARBA00022679"/>
    </source>
</evidence>
<dbReference type="SUPFAM" id="SSF55781">
    <property type="entry name" value="GAF domain-like"/>
    <property type="match status" value="1"/>
</dbReference>
<dbReference type="OrthoDB" id="9787707at2"/>
<dbReference type="SUPFAM" id="SSF47384">
    <property type="entry name" value="Homodimeric domain of signal transducing histidine kinase"/>
    <property type="match status" value="1"/>
</dbReference>
<dbReference type="InterPro" id="IPR035965">
    <property type="entry name" value="PAS-like_dom_sf"/>
</dbReference>
<dbReference type="STRING" id="316067.Geob_1614"/>
<feature type="domain" description="Histidine kinase" evidence="8">
    <location>
        <begin position="514"/>
        <end position="726"/>
    </location>
</feature>
<name>B9M5Z1_GEODF</name>
<keyword evidence="6" id="KW-0067">ATP-binding</keyword>
<protein>
    <recommendedName>
        <fullName evidence="2">histidine kinase</fullName>
        <ecNumber evidence="2">2.7.13.3</ecNumber>
    </recommendedName>
</protein>
<dbReference type="RefSeq" id="WP_012646701.1">
    <property type="nucleotide sequence ID" value="NC_011979.1"/>
</dbReference>
<evidence type="ECO:0000256" key="4">
    <source>
        <dbReference type="ARBA" id="ARBA00022741"/>
    </source>
</evidence>
<keyword evidence="5 10" id="KW-0418">Kinase</keyword>
<dbReference type="InterPro" id="IPR005467">
    <property type="entry name" value="His_kinase_dom"/>
</dbReference>
<dbReference type="InterPro" id="IPR029016">
    <property type="entry name" value="GAF-like_dom_sf"/>
</dbReference>
<evidence type="ECO:0000259" key="8">
    <source>
        <dbReference type="PROSITE" id="PS50109"/>
    </source>
</evidence>
<dbReference type="Gene3D" id="3.30.450.40">
    <property type="match status" value="1"/>
</dbReference>
<dbReference type="SUPFAM" id="SSF55874">
    <property type="entry name" value="ATPase domain of HSP90 chaperone/DNA topoisomerase II/histidine kinase"/>
    <property type="match status" value="1"/>
</dbReference>
<dbReference type="EC" id="2.7.13.3" evidence="2"/>
<evidence type="ECO:0000256" key="5">
    <source>
        <dbReference type="ARBA" id="ARBA00022777"/>
    </source>
</evidence>
<evidence type="ECO:0000256" key="2">
    <source>
        <dbReference type="ARBA" id="ARBA00012438"/>
    </source>
</evidence>
<dbReference type="HOGENOM" id="CLU_381190_0_0_7"/>
<keyword evidence="3" id="KW-0808">Transferase</keyword>
<keyword evidence="4" id="KW-0547">Nucleotide-binding</keyword>
<dbReference type="InterPro" id="IPR013656">
    <property type="entry name" value="PAS_4"/>
</dbReference>
<dbReference type="Pfam" id="PF02518">
    <property type="entry name" value="HATPase_c"/>
    <property type="match status" value="1"/>
</dbReference>
<dbReference type="Proteomes" id="UP000007721">
    <property type="component" value="Chromosome"/>
</dbReference>
<dbReference type="SMART" id="SM00091">
    <property type="entry name" value="PAS"/>
    <property type="match status" value="1"/>
</dbReference>
<dbReference type="Gene3D" id="3.30.450.20">
    <property type="entry name" value="PAS domain"/>
    <property type="match status" value="1"/>
</dbReference>
<dbReference type="InterPro" id="IPR036097">
    <property type="entry name" value="HisK_dim/P_sf"/>
</dbReference>
<evidence type="ECO:0000259" key="9">
    <source>
        <dbReference type="PROSITE" id="PS50112"/>
    </source>
</evidence>
<dbReference type="eggNOG" id="COG5002">
    <property type="taxonomic scope" value="Bacteria"/>
</dbReference>
<dbReference type="PROSITE" id="PS50109">
    <property type="entry name" value="HIS_KIN"/>
    <property type="match status" value="1"/>
</dbReference>
<dbReference type="NCBIfam" id="TIGR00229">
    <property type="entry name" value="sensory_box"/>
    <property type="match status" value="1"/>
</dbReference>
<keyword evidence="7" id="KW-0902">Two-component regulatory system</keyword>
<dbReference type="Pfam" id="PF08448">
    <property type="entry name" value="PAS_4"/>
    <property type="match status" value="1"/>
</dbReference>
<dbReference type="InterPro" id="IPR036890">
    <property type="entry name" value="HATPase_C_sf"/>
</dbReference>
<dbReference type="KEGG" id="geo:Geob_1614"/>
<feature type="domain" description="PAS" evidence="9">
    <location>
        <begin position="146"/>
        <end position="221"/>
    </location>
</feature>
<dbReference type="Gene3D" id="3.30.565.10">
    <property type="entry name" value="Histidine kinase-like ATPase, C-terminal domain"/>
    <property type="match status" value="1"/>
</dbReference>
<dbReference type="CDD" id="cd00130">
    <property type="entry name" value="PAS"/>
    <property type="match status" value="1"/>
</dbReference>
<dbReference type="AlphaFoldDB" id="B9M5Z1"/>
<dbReference type="PRINTS" id="PR00344">
    <property type="entry name" value="BCTRLSENSOR"/>
</dbReference>
<dbReference type="eggNOG" id="COG2203">
    <property type="taxonomic scope" value="Bacteria"/>
</dbReference>
<dbReference type="InterPro" id="IPR004358">
    <property type="entry name" value="Sig_transdc_His_kin-like_C"/>
</dbReference>
<reference evidence="10 11" key="1">
    <citation type="submission" date="2009-01" db="EMBL/GenBank/DDBJ databases">
        <title>Complete sequence of Geobacter sp. FRC-32.</title>
        <authorList>
            <consortium name="US DOE Joint Genome Institute"/>
            <person name="Lucas S."/>
            <person name="Copeland A."/>
            <person name="Lapidus A."/>
            <person name="Glavina del Rio T."/>
            <person name="Dalin E."/>
            <person name="Tice H."/>
            <person name="Bruce D."/>
            <person name="Goodwin L."/>
            <person name="Pitluck S."/>
            <person name="Saunders E."/>
            <person name="Brettin T."/>
            <person name="Detter J.C."/>
            <person name="Han C."/>
            <person name="Larimer F."/>
            <person name="Land M."/>
            <person name="Hauser L."/>
            <person name="Kyrpides N."/>
            <person name="Ovchinnikova G."/>
            <person name="Kostka J."/>
            <person name="Richardson P."/>
        </authorList>
    </citation>
    <scope>NUCLEOTIDE SEQUENCE [LARGE SCALE GENOMIC DNA]</scope>
    <source>
        <strain evidence="11">DSM 22248 / JCM 15807 / FRC-32</strain>
    </source>
</reference>
<dbReference type="EMBL" id="CP001390">
    <property type="protein sequence ID" value="ACM19972.1"/>
    <property type="molecule type" value="Genomic_DNA"/>
</dbReference>
<dbReference type="Pfam" id="PF13185">
    <property type="entry name" value="GAF_2"/>
    <property type="match status" value="1"/>
</dbReference>
<dbReference type="eggNOG" id="COG4191">
    <property type="taxonomic scope" value="Bacteria"/>
</dbReference>
<dbReference type="Gene3D" id="1.10.287.130">
    <property type="match status" value="1"/>
</dbReference>
<dbReference type="GO" id="GO:0000155">
    <property type="term" value="F:phosphorelay sensor kinase activity"/>
    <property type="evidence" value="ECO:0007669"/>
    <property type="project" value="InterPro"/>
</dbReference>
<evidence type="ECO:0000313" key="11">
    <source>
        <dbReference type="Proteomes" id="UP000007721"/>
    </source>
</evidence>
<evidence type="ECO:0000256" key="7">
    <source>
        <dbReference type="ARBA" id="ARBA00023012"/>
    </source>
</evidence>
<dbReference type="PANTHER" id="PTHR43065:SF46">
    <property type="entry name" value="C4-DICARBOXYLATE TRANSPORT SENSOR PROTEIN DCTB"/>
    <property type="match status" value="1"/>
</dbReference>
<evidence type="ECO:0000313" key="10">
    <source>
        <dbReference type="EMBL" id="ACM19972.1"/>
    </source>
</evidence>
<proteinExistence type="predicted"/>
<dbReference type="InterPro" id="IPR000014">
    <property type="entry name" value="PAS"/>
</dbReference>
<gene>
    <name evidence="10" type="ordered locus">Geob_1614</name>
</gene>
<dbReference type="GO" id="GO:0005524">
    <property type="term" value="F:ATP binding"/>
    <property type="evidence" value="ECO:0007669"/>
    <property type="project" value="UniProtKB-KW"/>
</dbReference>
<dbReference type="PANTHER" id="PTHR43065">
    <property type="entry name" value="SENSOR HISTIDINE KINASE"/>
    <property type="match status" value="1"/>
</dbReference>
<dbReference type="PROSITE" id="PS50112">
    <property type="entry name" value="PAS"/>
    <property type="match status" value="1"/>
</dbReference>
<dbReference type="InterPro" id="IPR003018">
    <property type="entry name" value="GAF"/>
</dbReference>
<organism evidence="10 11">
    <name type="scientific">Geotalea daltonii (strain DSM 22248 / JCM 15807 / FRC-32)</name>
    <name type="common">Geobacter daltonii</name>
    <dbReference type="NCBI Taxonomy" id="316067"/>
    <lineage>
        <taxon>Bacteria</taxon>
        <taxon>Pseudomonadati</taxon>
        <taxon>Thermodesulfobacteriota</taxon>
        <taxon>Desulfuromonadia</taxon>
        <taxon>Geobacterales</taxon>
        <taxon>Geobacteraceae</taxon>
        <taxon>Geotalea</taxon>
    </lineage>
</organism>
<evidence type="ECO:0000256" key="6">
    <source>
        <dbReference type="ARBA" id="ARBA00022840"/>
    </source>
</evidence>
<dbReference type="SMART" id="SM00387">
    <property type="entry name" value="HATPase_c"/>
    <property type="match status" value="1"/>
</dbReference>
<accession>B9M5Z1</accession>